<evidence type="ECO:0000313" key="5">
    <source>
        <dbReference type="Proteomes" id="UP000018291"/>
    </source>
</evidence>
<keyword evidence="5" id="KW-1185">Reference proteome</keyword>
<dbReference type="Proteomes" id="UP000018291">
    <property type="component" value="Unassembled WGS sequence"/>
</dbReference>
<evidence type="ECO:0000313" key="4">
    <source>
        <dbReference type="EMBL" id="CCM64330.1"/>
    </source>
</evidence>
<dbReference type="eggNOG" id="COG3513">
    <property type="taxonomic scope" value="Bacteria"/>
</dbReference>
<feature type="domain" description="GmrSD restriction endonucleases C-terminal" evidence="3">
    <location>
        <begin position="174"/>
        <end position="262"/>
    </location>
</feature>
<feature type="region of interest" description="Disordered" evidence="1">
    <location>
        <begin position="48"/>
        <end position="103"/>
    </location>
</feature>
<gene>
    <name evidence="4" type="ORF">BN381_360032</name>
</gene>
<dbReference type="PANTHER" id="PTHR24094:SF15">
    <property type="entry name" value="AMP-DEPENDENT SYNTHETASE_LIGASE DOMAIN-CONTAINING PROTEIN-RELATED"/>
    <property type="match status" value="1"/>
</dbReference>
<dbReference type="STRING" id="1229780.BN381_360032"/>
<evidence type="ECO:0000259" key="3">
    <source>
        <dbReference type="Pfam" id="PF07510"/>
    </source>
</evidence>
<proteinExistence type="predicted"/>
<protein>
    <recommendedName>
        <fullName evidence="3">GmrSD restriction endonucleases C-terminal domain-containing protein</fullName>
    </recommendedName>
</protein>
<sequence>MWLFALPVPVWLWAAQLPHDRRAPAMTFAAMVTVFCLAVPIASGVGERRSNEATAEMADTTARIKQPSDPESVPTAAPPTTAPPTTSTPTTVTPTTATPATAVPASELAASIDRLPLAAETDQESYDRSMFSPWFDADDNGCDTRCEVLAAERHAGLPGLPGGGWLSEYEGYSTPDESELDIDHLVPLAEAWRSGASRWDPARRAAFANDLDAPQTLIAVTAATNRSKSDSDPSDWQPPNTSYWCTYASDWVAVKLRWGLTADPGEVRALTNMAAKC</sequence>
<keyword evidence="2" id="KW-0472">Membrane</keyword>
<dbReference type="PANTHER" id="PTHR24094">
    <property type="entry name" value="SECRETED PROTEIN"/>
    <property type="match status" value="1"/>
</dbReference>
<reference evidence="4 5" key="1">
    <citation type="journal article" date="2013" name="ISME J.">
        <title>Metabolic model for the filamentous 'Candidatus Microthrix parvicella' based on genomic and metagenomic analyses.</title>
        <authorList>
            <person name="Jon McIlroy S."/>
            <person name="Kristiansen R."/>
            <person name="Albertsen M."/>
            <person name="Michael Karst S."/>
            <person name="Rossetti S."/>
            <person name="Lund Nielsen J."/>
            <person name="Tandoi V."/>
            <person name="James Seviour R."/>
            <person name="Nielsen P.H."/>
        </authorList>
    </citation>
    <scope>NUCLEOTIDE SEQUENCE [LARGE SCALE GENOMIC DNA]</scope>
    <source>
        <strain evidence="4 5">RN1</strain>
    </source>
</reference>
<evidence type="ECO:0000256" key="1">
    <source>
        <dbReference type="SAM" id="MobiDB-lite"/>
    </source>
</evidence>
<dbReference type="EMBL" id="CANL01000030">
    <property type="protein sequence ID" value="CCM64330.1"/>
    <property type="molecule type" value="Genomic_DNA"/>
</dbReference>
<organism evidence="4 5">
    <name type="scientific">Candidatus Neomicrothrix parvicella RN1</name>
    <dbReference type="NCBI Taxonomy" id="1229780"/>
    <lineage>
        <taxon>Bacteria</taxon>
        <taxon>Bacillati</taxon>
        <taxon>Actinomycetota</taxon>
        <taxon>Acidimicrobiia</taxon>
        <taxon>Acidimicrobiales</taxon>
        <taxon>Microthrixaceae</taxon>
        <taxon>Candidatus Neomicrothrix</taxon>
    </lineage>
</organism>
<accession>R4Z109</accession>
<keyword evidence="2" id="KW-1133">Transmembrane helix</keyword>
<dbReference type="Pfam" id="PF07510">
    <property type="entry name" value="GmrSD_C"/>
    <property type="match status" value="1"/>
</dbReference>
<comment type="caution">
    <text evidence="4">The sequence shown here is derived from an EMBL/GenBank/DDBJ whole genome shotgun (WGS) entry which is preliminary data.</text>
</comment>
<name>R4Z109_9ACTN</name>
<dbReference type="AlphaFoldDB" id="R4Z109"/>
<evidence type="ECO:0000256" key="2">
    <source>
        <dbReference type="SAM" id="Phobius"/>
    </source>
</evidence>
<feature type="compositionally biased region" description="Low complexity" evidence="1">
    <location>
        <begin position="83"/>
        <end position="103"/>
    </location>
</feature>
<dbReference type="HOGENOM" id="CLU_043034_3_0_11"/>
<feature type="transmembrane region" description="Helical" evidence="2">
    <location>
        <begin position="24"/>
        <end position="42"/>
    </location>
</feature>
<dbReference type="InterPro" id="IPR011089">
    <property type="entry name" value="GmrSD_C"/>
</dbReference>
<keyword evidence="2" id="KW-0812">Transmembrane</keyword>